<sequence>MERFQHYIDGGFHDGGESFESIDPATGAAWAVMPAATEDDVNRAVDAADRAFAAPEWAGLTATARGRLLWKLADLVAANAERLARLETRDTGKILRETMGQTAYAAEYYRYYAGLADKIEGAHLPVDKPDMQVWTRREPIGVVAAIVPWNSQLFLSSVKIAPALAAGCTVVLKASEDGPAPMLEFARLVDEAGIPPGVVNIVTGFGAACGQTLTAHPKVARVAFTGGPETARHVVRNTAENLAHVTLELGGKSPVVVFDDVDPDNVANAVMAGIFGGAGQSCVAGSRLLVHADMKDRLLDVLKERAEKIVIGAPDAEATQIGPLATRAQLDRIEEVVAKSLEQGARLVTGGARPEGLEAEWYYQPTILDCSDPATASVRTELFGPVLSVLTFRTEEEAVRLANDTPYGLAAGVFTNRLARAHRVVAAIRAGVVWVNTYRTISPIVPFGGFGRSGLGREAGAEAMLDYTRPKAVWMNTSDAPIPDPFIMR</sequence>
<dbReference type="GO" id="GO:0016620">
    <property type="term" value="F:oxidoreductase activity, acting on the aldehyde or oxo group of donors, NAD or NADP as acceptor"/>
    <property type="evidence" value="ECO:0007669"/>
    <property type="project" value="InterPro"/>
</dbReference>
<keyword evidence="7" id="KW-1185">Reference proteome</keyword>
<dbReference type="SUPFAM" id="SSF53720">
    <property type="entry name" value="ALDH-like"/>
    <property type="match status" value="1"/>
</dbReference>
<dbReference type="Gene3D" id="3.40.309.10">
    <property type="entry name" value="Aldehyde Dehydrogenase, Chain A, domain 2"/>
    <property type="match status" value="1"/>
</dbReference>
<dbReference type="Gene3D" id="3.40.605.10">
    <property type="entry name" value="Aldehyde Dehydrogenase, Chain A, domain 1"/>
    <property type="match status" value="1"/>
</dbReference>
<keyword evidence="2 4" id="KW-0560">Oxidoreductase</keyword>
<dbReference type="OrthoDB" id="9812625at2"/>
<feature type="active site" evidence="3">
    <location>
        <position position="248"/>
    </location>
</feature>
<dbReference type="AlphaFoldDB" id="A0A2T7G892"/>
<dbReference type="PANTHER" id="PTHR11699">
    <property type="entry name" value="ALDEHYDE DEHYDROGENASE-RELATED"/>
    <property type="match status" value="1"/>
</dbReference>
<protein>
    <submittedName>
        <fullName evidence="6">Carnitine dehydratase</fullName>
    </submittedName>
</protein>
<dbReference type="CDD" id="cd07114">
    <property type="entry name" value="ALDH_DhaS"/>
    <property type="match status" value="1"/>
</dbReference>
<evidence type="ECO:0000313" key="6">
    <source>
        <dbReference type="EMBL" id="PVA10630.1"/>
    </source>
</evidence>
<evidence type="ECO:0000256" key="2">
    <source>
        <dbReference type="ARBA" id="ARBA00023002"/>
    </source>
</evidence>
<accession>A0A2T7G892</accession>
<dbReference type="Proteomes" id="UP000244446">
    <property type="component" value="Unassembled WGS sequence"/>
</dbReference>
<name>A0A2T7G892_9RHOB</name>
<evidence type="ECO:0000259" key="5">
    <source>
        <dbReference type="Pfam" id="PF00171"/>
    </source>
</evidence>
<dbReference type="EMBL" id="QCYH01000003">
    <property type="protein sequence ID" value="PVA10630.1"/>
    <property type="molecule type" value="Genomic_DNA"/>
</dbReference>
<dbReference type="RefSeq" id="WP_108691489.1">
    <property type="nucleotide sequence ID" value="NZ_QCYH01000003.1"/>
</dbReference>
<feature type="domain" description="Aldehyde dehydrogenase" evidence="5">
    <location>
        <begin position="17"/>
        <end position="473"/>
    </location>
</feature>
<dbReference type="PROSITE" id="PS00687">
    <property type="entry name" value="ALDEHYDE_DEHYDR_GLU"/>
    <property type="match status" value="1"/>
</dbReference>
<organism evidence="6 7">
    <name type="scientific">Pelagivirga sediminicola</name>
    <dbReference type="NCBI Taxonomy" id="2170575"/>
    <lineage>
        <taxon>Bacteria</taxon>
        <taxon>Pseudomonadati</taxon>
        <taxon>Pseudomonadota</taxon>
        <taxon>Alphaproteobacteria</taxon>
        <taxon>Rhodobacterales</taxon>
        <taxon>Paracoccaceae</taxon>
        <taxon>Pelagivirga</taxon>
    </lineage>
</organism>
<dbReference type="FunFam" id="3.40.605.10:FF:000007">
    <property type="entry name" value="NAD/NADP-dependent betaine aldehyde dehydrogenase"/>
    <property type="match status" value="1"/>
</dbReference>
<evidence type="ECO:0000256" key="3">
    <source>
        <dbReference type="PROSITE-ProRule" id="PRU10007"/>
    </source>
</evidence>
<dbReference type="InterPro" id="IPR015590">
    <property type="entry name" value="Aldehyde_DH_dom"/>
</dbReference>
<evidence type="ECO:0000256" key="1">
    <source>
        <dbReference type="ARBA" id="ARBA00009986"/>
    </source>
</evidence>
<dbReference type="InterPro" id="IPR016161">
    <property type="entry name" value="Ald_DH/histidinol_DH"/>
</dbReference>
<comment type="caution">
    <text evidence="6">The sequence shown here is derived from an EMBL/GenBank/DDBJ whole genome shotgun (WGS) entry which is preliminary data.</text>
</comment>
<evidence type="ECO:0000313" key="7">
    <source>
        <dbReference type="Proteomes" id="UP000244446"/>
    </source>
</evidence>
<reference evidence="6 7" key="1">
    <citation type="submission" date="2018-04" db="EMBL/GenBank/DDBJ databases">
        <title>Pelagivirga bohaiensis gen. nov., sp. nov., a bacterium isolated from the Bohai Sea.</title>
        <authorList>
            <person name="Ji X."/>
        </authorList>
    </citation>
    <scope>NUCLEOTIDE SEQUENCE [LARGE SCALE GENOMIC DNA]</scope>
    <source>
        <strain evidence="6 7">BH-SD19</strain>
    </source>
</reference>
<dbReference type="InterPro" id="IPR029510">
    <property type="entry name" value="Ald_DH_CS_GLU"/>
</dbReference>
<comment type="similarity">
    <text evidence="1 4">Belongs to the aldehyde dehydrogenase family.</text>
</comment>
<dbReference type="FunFam" id="3.40.309.10:FF:000012">
    <property type="entry name" value="Betaine aldehyde dehydrogenase"/>
    <property type="match status" value="1"/>
</dbReference>
<dbReference type="InterPro" id="IPR016162">
    <property type="entry name" value="Ald_DH_N"/>
</dbReference>
<proteinExistence type="inferred from homology"/>
<dbReference type="InterPro" id="IPR016163">
    <property type="entry name" value="Ald_DH_C"/>
</dbReference>
<dbReference type="Pfam" id="PF00171">
    <property type="entry name" value="Aldedh"/>
    <property type="match status" value="1"/>
</dbReference>
<gene>
    <name evidence="6" type="ORF">DC366_06955</name>
</gene>
<evidence type="ECO:0000256" key="4">
    <source>
        <dbReference type="RuleBase" id="RU003345"/>
    </source>
</evidence>